<dbReference type="Pfam" id="PF13174">
    <property type="entry name" value="TPR_6"/>
    <property type="match status" value="1"/>
</dbReference>
<dbReference type="Gene3D" id="1.25.40.10">
    <property type="entry name" value="Tetratricopeptide repeat domain"/>
    <property type="match status" value="2"/>
</dbReference>
<accession>A0A8J2BLR9</accession>
<feature type="region of interest" description="Disordered" evidence="5">
    <location>
        <begin position="100"/>
        <end position="124"/>
    </location>
</feature>
<dbReference type="EMBL" id="CAJNOB010000001">
    <property type="protein sequence ID" value="CAF0689520.1"/>
    <property type="molecule type" value="Genomic_DNA"/>
</dbReference>
<dbReference type="InterPro" id="IPR050498">
    <property type="entry name" value="Ycf3"/>
</dbReference>
<dbReference type="RefSeq" id="WP_174581706.1">
    <property type="nucleotide sequence ID" value="NZ_CAJNOB010000001.1"/>
</dbReference>
<gene>
    <name evidence="6" type="ORF">MPNT_10249</name>
</gene>
<dbReference type="AlphaFoldDB" id="A0A8J2BLR9"/>
<dbReference type="SUPFAM" id="SSF58100">
    <property type="entry name" value="Bacterial hemolysins"/>
    <property type="match status" value="1"/>
</dbReference>
<dbReference type="SMART" id="SM00028">
    <property type="entry name" value="TPR"/>
    <property type="match status" value="4"/>
</dbReference>
<dbReference type="InterPro" id="IPR011990">
    <property type="entry name" value="TPR-like_helical_dom_sf"/>
</dbReference>
<feature type="compositionally biased region" description="Low complexity" evidence="5">
    <location>
        <begin position="507"/>
        <end position="523"/>
    </location>
</feature>
<dbReference type="Pfam" id="PF13424">
    <property type="entry name" value="TPR_12"/>
    <property type="match status" value="1"/>
</dbReference>
<organism evidence="6 7">
    <name type="scientific">Candidatus Methylacidithermus pantelleriae</name>
    <dbReference type="NCBI Taxonomy" id="2744239"/>
    <lineage>
        <taxon>Bacteria</taxon>
        <taxon>Pseudomonadati</taxon>
        <taxon>Verrucomicrobiota</taxon>
        <taxon>Methylacidiphilae</taxon>
        <taxon>Methylacidiphilales</taxon>
        <taxon>Methylacidiphilaceae</taxon>
        <taxon>Candidatus Methylacidithermus</taxon>
    </lineage>
</organism>
<evidence type="ECO:0000256" key="3">
    <source>
        <dbReference type="PROSITE-ProRule" id="PRU00339"/>
    </source>
</evidence>
<dbReference type="PROSITE" id="PS50293">
    <property type="entry name" value="TPR_REGION"/>
    <property type="match status" value="2"/>
</dbReference>
<keyword evidence="7" id="KW-1185">Reference proteome</keyword>
<dbReference type="PROSITE" id="PS50005">
    <property type="entry name" value="TPR"/>
    <property type="match status" value="3"/>
</dbReference>
<feature type="repeat" description="TPR" evidence="3">
    <location>
        <begin position="647"/>
        <end position="680"/>
    </location>
</feature>
<evidence type="ECO:0000256" key="1">
    <source>
        <dbReference type="ARBA" id="ARBA00022737"/>
    </source>
</evidence>
<sequence length="725" mass="79906">MRSGWIGRIFFLLGAVGCASVVWAATSPQDQFLQIYFSLQEAERLERKGELSTARAQYEDALKKLQALKHRYPEWEPSIVTFRYRYCQEKLRKLEERLAQGAQGNSPADNTGAGGGAASEPTPLTEEILTLRARVRHLEEELRDANARAAAAAAGQSSELPRLQAEVSQLHKELEETRGKLASSVAEASRLRRELEEQKAKASGDSRVVQELSNKVQQLEKDLAEARSKLASSQADAAQLRQELAAVKGGKPAPAGDSVLAHELKSRISDLEKELAETKGQLANALADASRLRGQLDATQKELAALQSGAEDRLAKLLEENRTLKAQLADAETKIKSLQSDHSGEVVLALKQELQRVHEQAELLERQNRQFQADTESLRSQLEMAQKRLLDSERQLVNAPNAESLRKENEILRSIINRQLQEQARREATKRLALEELARLKVQSQALEQHIEILASPLVQLSPEEVKLLREPRATSLSYEAPLPPKEAVGDAEEGKEGKVPGTPPVADSGSGSAASETSSSSGVAENTQSSQGSGGSAADLPQAGKRAAEEASALFAQGKYDQAEAIYRQLVHDYPNSLFAWSNLGVVLYQMRRYGEAEKALQEAIRLNPDDAFSYSVLGIVYYQMGRYDDAIATLTQAIVLDPNDAKTRNYLGIACTKKGWQEAAEKELRRAVELDPNYADAQFNLAVVYATEKPPARELARRHYQAALQLGLPKDPQLEKFLE</sequence>
<evidence type="ECO:0000256" key="2">
    <source>
        <dbReference type="ARBA" id="ARBA00022803"/>
    </source>
</evidence>
<feature type="repeat" description="TPR" evidence="3">
    <location>
        <begin position="579"/>
        <end position="612"/>
    </location>
</feature>
<dbReference type="PANTHER" id="PTHR44858:SF1">
    <property type="entry name" value="UDP-N-ACETYLGLUCOSAMINE--PEPTIDE N-ACETYLGLUCOSAMINYLTRANSFERASE SPINDLY-RELATED"/>
    <property type="match status" value="1"/>
</dbReference>
<dbReference type="InterPro" id="IPR019734">
    <property type="entry name" value="TPR_rpt"/>
</dbReference>
<keyword evidence="2 3" id="KW-0802">TPR repeat</keyword>
<dbReference type="SUPFAM" id="SSF48452">
    <property type="entry name" value="TPR-like"/>
    <property type="match status" value="1"/>
</dbReference>
<dbReference type="Pfam" id="PF13414">
    <property type="entry name" value="TPR_11"/>
    <property type="match status" value="1"/>
</dbReference>
<feature type="region of interest" description="Disordered" evidence="5">
    <location>
        <begin position="478"/>
        <end position="544"/>
    </location>
</feature>
<dbReference type="Gene3D" id="1.10.287.1490">
    <property type="match status" value="1"/>
</dbReference>
<dbReference type="Gene3D" id="1.20.5.1700">
    <property type="match status" value="1"/>
</dbReference>
<evidence type="ECO:0000256" key="4">
    <source>
        <dbReference type="SAM" id="Coils"/>
    </source>
</evidence>
<evidence type="ECO:0000256" key="5">
    <source>
        <dbReference type="SAM" id="MobiDB-lite"/>
    </source>
</evidence>
<feature type="coiled-coil region" evidence="4">
    <location>
        <begin position="128"/>
        <end position="450"/>
    </location>
</feature>
<proteinExistence type="predicted"/>
<feature type="repeat" description="TPR" evidence="3">
    <location>
        <begin position="613"/>
        <end position="646"/>
    </location>
</feature>
<keyword evidence="1" id="KW-0677">Repeat</keyword>
<evidence type="ECO:0000313" key="7">
    <source>
        <dbReference type="Proteomes" id="UP000663859"/>
    </source>
</evidence>
<protein>
    <recommendedName>
        <fullName evidence="8">Tetratricopeptide repeat protein</fullName>
    </recommendedName>
</protein>
<name>A0A8J2BLR9_9BACT</name>
<dbReference type="PANTHER" id="PTHR44858">
    <property type="entry name" value="TETRATRICOPEPTIDE REPEAT PROTEIN 6"/>
    <property type="match status" value="1"/>
</dbReference>
<keyword evidence="4" id="KW-0175">Coiled coil</keyword>
<dbReference type="Proteomes" id="UP000663859">
    <property type="component" value="Unassembled WGS sequence"/>
</dbReference>
<evidence type="ECO:0000313" key="6">
    <source>
        <dbReference type="EMBL" id="CAF0689520.1"/>
    </source>
</evidence>
<comment type="caution">
    <text evidence="6">The sequence shown here is derived from an EMBL/GenBank/DDBJ whole genome shotgun (WGS) entry which is preliminary data.</text>
</comment>
<dbReference type="SUPFAM" id="SSF90257">
    <property type="entry name" value="Myosin rod fragments"/>
    <property type="match status" value="1"/>
</dbReference>
<reference evidence="6" key="1">
    <citation type="submission" date="2021-02" db="EMBL/GenBank/DDBJ databases">
        <authorList>
            <person name="Cremers G."/>
            <person name="Picone N."/>
        </authorList>
    </citation>
    <scope>NUCLEOTIDE SEQUENCE</scope>
    <source>
        <strain evidence="6">PQ17</strain>
    </source>
</reference>
<evidence type="ECO:0008006" key="8">
    <source>
        <dbReference type="Google" id="ProtNLM"/>
    </source>
</evidence>